<evidence type="ECO:0000256" key="5">
    <source>
        <dbReference type="ARBA" id="ARBA00022984"/>
    </source>
</evidence>
<comment type="subcellular location">
    <subcellularLocation>
        <location evidence="10">Cell inner membrane</location>
        <topology evidence="10">Multi-pass membrane protein</topology>
    </subcellularLocation>
    <subcellularLocation>
        <location evidence="1">Cell membrane</location>
        <topology evidence="1">Multi-pass membrane protein</topology>
    </subcellularLocation>
</comment>
<comment type="pathway">
    <text evidence="10">Cell wall biogenesis; peptidoglycan biosynthesis.</text>
</comment>
<evidence type="ECO:0000256" key="4">
    <source>
        <dbReference type="ARBA" id="ARBA00022960"/>
    </source>
</evidence>
<feature type="transmembrane region" description="Helical" evidence="10">
    <location>
        <begin position="411"/>
        <end position="429"/>
    </location>
</feature>
<keyword evidence="2 10" id="KW-1003">Cell membrane</keyword>
<dbReference type="GO" id="GO:0005886">
    <property type="term" value="C:plasma membrane"/>
    <property type="evidence" value="ECO:0007669"/>
    <property type="project" value="UniProtKB-SubCell"/>
</dbReference>
<dbReference type="GO" id="GO:0008360">
    <property type="term" value="P:regulation of cell shape"/>
    <property type="evidence" value="ECO:0007669"/>
    <property type="project" value="UniProtKB-UniRule"/>
</dbReference>
<keyword evidence="6 10" id="KW-1133">Transmembrane helix</keyword>
<dbReference type="HAMAP" id="MF_02078">
    <property type="entry name" value="MurJ_MviN"/>
    <property type="match status" value="1"/>
</dbReference>
<name>A0A508ABZ4_9GAMM</name>
<comment type="similarity">
    <text evidence="9 10 11">Belongs to the MurJ/MviN family.</text>
</comment>
<evidence type="ECO:0000313" key="12">
    <source>
        <dbReference type="EMBL" id="TQD45358.1"/>
    </source>
</evidence>
<feature type="transmembrane region" description="Helical" evidence="10">
    <location>
        <begin position="230"/>
        <end position="256"/>
    </location>
</feature>
<feature type="transmembrane region" description="Helical" evidence="10">
    <location>
        <begin position="307"/>
        <end position="327"/>
    </location>
</feature>
<dbReference type="GO" id="GO:0015648">
    <property type="term" value="F:lipid-linked peptidoglycan transporter activity"/>
    <property type="evidence" value="ECO:0007669"/>
    <property type="project" value="UniProtKB-UniRule"/>
</dbReference>
<gene>
    <name evidence="10 12" type="primary">murJ</name>
    <name evidence="12" type="ORF">FKV25_08300</name>
</gene>
<feature type="transmembrane region" description="Helical" evidence="10">
    <location>
        <begin position="483"/>
        <end position="506"/>
    </location>
</feature>
<dbReference type="GO" id="GO:0009252">
    <property type="term" value="P:peptidoglycan biosynthetic process"/>
    <property type="evidence" value="ECO:0007669"/>
    <property type="project" value="UniProtKB-UniRule"/>
</dbReference>
<dbReference type="GO" id="GO:0034204">
    <property type="term" value="P:lipid translocation"/>
    <property type="evidence" value="ECO:0007669"/>
    <property type="project" value="TreeGrafter"/>
</dbReference>
<comment type="function">
    <text evidence="8 10 11">Involved in peptidoglycan biosynthesis. Transports lipid-linked peptidoglycan precursors from the inner to the outer leaflet of the cytoplasmic membrane.</text>
</comment>
<dbReference type="UniPathway" id="UPA00219"/>
<evidence type="ECO:0000313" key="13">
    <source>
        <dbReference type="Proteomes" id="UP000318212"/>
    </source>
</evidence>
<feature type="transmembrane region" description="Helical" evidence="10">
    <location>
        <begin position="268"/>
        <end position="286"/>
    </location>
</feature>
<dbReference type="PANTHER" id="PTHR47019">
    <property type="entry name" value="LIPID II FLIPPASE MURJ"/>
    <property type="match status" value="1"/>
</dbReference>
<comment type="caution">
    <text evidence="12">The sequence shown here is derived from an EMBL/GenBank/DDBJ whole genome shotgun (WGS) entry which is preliminary data.</text>
</comment>
<evidence type="ECO:0000256" key="8">
    <source>
        <dbReference type="ARBA" id="ARBA00060041"/>
    </source>
</evidence>
<evidence type="ECO:0000256" key="2">
    <source>
        <dbReference type="ARBA" id="ARBA00022475"/>
    </source>
</evidence>
<keyword evidence="13" id="KW-1185">Reference proteome</keyword>
<feature type="transmembrane region" description="Helical" evidence="10">
    <location>
        <begin position="132"/>
        <end position="152"/>
    </location>
</feature>
<dbReference type="AlphaFoldDB" id="A0A508ABZ4"/>
<dbReference type="Proteomes" id="UP000318212">
    <property type="component" value="Unassembled WGS sequence"/>
</dbReference>
<protein>
    <recommendedName>
        <fullName evidence="10">Probable lipid II flippase MurJ</fullName>
    </recommendedName>
</protein>
<proteinExistence type="inferred from homology"/>
<dbReference type="EMBL" id="VICE01000078">
    <property type="protein sequence ID" value="TQD45358.1"/>
    <property type="molecule type" value="Genomic_DNA"/>
</dbReference>
<keyword evidence="10 11" id="KW-0813">Transport</keyword>
<dbReference type="InterPro" id="IPR051050">
    <property type="entry name" value="Lipid_II_flippase_MurJ/MviN"/>
</dbReference>
<dbReference type="OrthoDB" id="9816572at2"/>
<keyword evidence="5 10" id="KW-0573">Peptidoglycan synthesis</keyword>
<keyword evidence="10" id="KW-0997">Cell inner membrane</keyword>
<evidence type="ECO:0000256" key="11">
    <source>
        <dbReference type="PIRNR" id="PIRNR002869"/>
    </source>
</evidence>
<keyword evidence="7 10" id="KW-0472">Membrane</keyword>
<accession>A0A508ABZ4</accession>
<keyword evidence="10 11" id="KW-0961">Cell wall biogenesis/degradation</keyword>
<dbReference type="NCBIfam" id="TIGR01695">
    <property type="entry name" value="murJ_mviN"/>
    <property type="match status" value="1"/>
</dbReference>
<feature type="transmembrane region" description="Helical" evidence="10">
    <location>
        <begin position="384"/>
        <end position="405"/>
    </location>
</feature>
<feature type="transmembrane region" description="Helical" evidence="10">
    <location>
        <begin position="88"/>
        <end position="112"/>
    </location>
</feature>
<keyword evidence="3 10" id="KW-0812">Transmembrane</keyword>
<evidence type="ECO:0000256" key="6">
    <source>
        <dbReference type="ARBA" id="ARBA00022989"/>
    </source>
</evidence>
<keyword evidence="4 10" id="KW-0133">Cell shape</keyword>
<reference evidence="12 13" key="1">
    <citation type="submission" date="2019-06" db="EMBL/GenBank/DDBJ databases">
        <title>Lysobacter alkalisoli sp. nov. isolated from saline soil.</title>
        <authorList>
            <person name="Sun J.-Q."/>
            <person name="Xu L."/>
        </authorList>
    </citation>
    <scope>NUCLEOTIDE SEQUENCE [LARGE SCALE GENOMIC DNA]</scope>
    <source>
        <strain evidence="12 13">JCM 31130</strain>
    </source>
</reference>
<dbReference type="Pfam" id="PF03023">
    <property type="entry name" value="MurJ"/>
    <property type="match status" value="1"/>
</dbReference>
<evidence type="ECO:0000256" key="9">
    <source>
        <dbReference type="ARBA" id="ARBA00061532"/>
    </source>
</evidence>
<dbReference type="InterPro" id="IPR004268">
    <property type="entry name" value="MurJ"/>
</dbReference>
<feature type="transmembrane region" description="Helical" evidence="10">
    <location>
        <begin position="159"/>
        <end position="177"/>
    </location>
</feature>
<dbReference type="CDD" id="cd13123">
    <property type="entry name" value="MATE_MurJ_like"/>
    <property type="match status" value="1"/>
</dbReference>
<feature type="transmembrane region" description="Helical" evidence="10">
    <location>
        <begin position="347"/>
        <end position="372"/>
    </location>
</feature>
<sequence length="513" mass="54964">MLRSTAVFSVMTFISRIAGYVRDAVTASLFGAGPGMSAFVVAYRIPNYLRRIFAEGSFSSAFVPVLSEMKEKGDDEALQDLLNHVAGALFAVVLVVSALGVLAAPWIARLFLALAPADAETIPLTAEMLRITFPYLVFISMTALAGGVLNTFRHFGLPALTPVLHNLAMIAAMWLLADRLAVPEASMAWGVLAAGVLQVLVLWPAMGRLGLRPRLRFDVRHAGVRKVARLMLPTVFSSSVAQVNVLVGTMFAALLVPAAQSWLYYSDRLTELPLGLFGVAIGTVILPQLSRHHASGDEAGYSKSLDWGLRIVLLIGVPAAVGLALLAEPLTASLFQRRAFTAEDSRMVGVALTAMSVGIPTFMLSKVLLPAFYARQDTRTPMRAAIITVVANVVLTVALVTPLWMMGVAEAHVGIAAASALAGILNAVLLWRYLRRQGLYRAQPGWGRWLLRIGVALVAMTAAVLAIRAHVGAWGVLPMAARWLWLLAAVAAGGGAYAATLLLMGLRPRHLRH</sequence>
<evidence type="ECO:0000256" key="10">
    <source>
        <dbReference type="HAMAP-Rule" id="MF_02078"/>
    </source>
</evidence>
<dbReference type="PIRSF" id="PIRSF002869">
    <property type="entry name" value="MviN"/>
    <property type="match status" value="1"/>
</dbReference>
<feature type="transmembrane region" description="Helical" evidence="10">
    <location>
        <begin position="449"/>
        <end position="471"/>
    </location>
</feature>
<feature type="transmembrane region" description="Helical" evidence="10">
    <location>
        <begin position="20"/>
        <end position="43"/>
    </location>
</feature>
<evidence type="ECO:0000256" key="3">
    <source>
        <dbReference type="ARBA" id="ARBA00022692"/>
    </source>
</evidence>
<dbReference type="PANTHER" id="PTHR47019:SF1">
    <property type="entry name" value="LIPID II FLIPPASE MURJ"/>
    <property type="match status" value="1"/>
</dbReference>
<evidence type="ECO:0000256" key="7">
    <source>
        <dbReference type="ARBA" id="ARBA00023136"/>
    </source>
</evidence>
<dbReference type="PRINTS" id="PR01806">
    <property type="entry name" value="VIRFACTRMVIN"/>
</dbReference>
<dbReference type="GO" id="GO:0071555">
    <property type="term" value="P:cell wall organization"/>
    <property type="evidence" value="ECO:0007669"/>
    <property type="project" value="UniProtKB-UniRule"/>
</dbReference>
<evidence type="ECO:0000256" key="1">
    <source>
        <dbReference type="ARBA" id="ARBA00004651"/>
    </source>
</evidence>
<dbReference type="RefSeq" id="WP_141518328.1">
    <property type="nucleotide sequence ID" value="NZ_VICE01000078.1"/>
</dbReference>
<feature type="transmembrane region" description="Helical" evidence="10">
    <location>
        <begin position="189"/>
        <end position="209"/>
    </location>
</feature>
<organism evidence="12 13">
    <name type="scientific">Marilutibacter aestuarii</name>
    <dbReference type="NCBI Taxonomy" id="1706195"/>
    <lineage>
        <taxon>Bacteria</taxon>
        <taxon>Pseudomonadati</taxon>
        <taxon>Pseudomonadota</taxon>
        <taxon>Gammaproteobacteria</taxon>
        <taxon>Lysobacterales</taxon>
        <taxon>Lysobacteraceae</taxon>
        <taxon>Marilutibacter</taxon>
    </lineage>
</organism>